<evidence type="ECO:0008006" key="3">
    <source>
        <dbReference type="Google" id="ProtNLM"/>
    </source>
</evidence>
<dbReference type="PROSITE" id="PS51197">
    <property type="entry name" value="HTH_RRF2_2"/>
    <property type="match status" value="1"/>
</dbReference>
<dbReference type="PANTHER" id="PTHR33221:SF13">
    <property type="entry name" value="TRANSCRIPTIONAL REGULATOR-RELATED"/>
    <property type="match status" value="1"/>
</dbReference>
<gene>
    <name evidence="1" type="ORF">A3F84_22200</name>
</gene>
<dbReference type="Proteomes" id="UP000178606">
    <property type="component" value="Unassembled WGS sequence"/>
</dbReference>
<dbReference type="SUPFAM" id="SSF46785">
    <property type="entry name" value="Winged helix' DNA-binding domain"/>
    <property type="match status" value="1"/>
</dbReference>
<dbReference type="NCBIfam" id="TIGR00738">
    <property type="entry name" value="rrf2_super"/>
    <property type="match status" value="1"/>
</dbReference>
<dbReference type="AlphaFoldDB" id="A0A1F6D4H7"/>
<proteinExistence type="predicted"/>
<name>A0A1F6D4H7_HANXR</name>
<dbReference type="EMBL" id="MFKF01000034">
    <property type="protein sequence ID" value="OGG56343.1"/>
    <property type="molecule type" value="Genomic_DNA"/>
</dbReference>
<dbReference type="Pfam" id="PF02082">
    <property type="entry name" value="Rrf2"/>
    <property type="match status" value="1"/>
</dbReference>
<dbReference type="InterPro" id="IPR036390">
    <property type="entry name" value="WH_DNA-bd_sf"/>
</dbReference>
<evidence type="ECO:0000313" key="1">
    <source>
        <dbReference type="EMBL" id="OGG56343.1"/>
    </source>
</evidence>
<comment type="caution">
    <text evidence="1">The sequence shown here is derived from an EMBL/GenBank/DDBJ whole genome shotgun (WGS) entry which is preliminary data.</text>
</comment>
<dbReference type="InterPro" id="IPR000944">
    <property type="entry name" value="Tscrpt_reg_Rrf2"/>
</dbReference>
<organism evidence="1 2">
    <name type="scientific">Handelsmanbacteria sp. (strain RIFCSPLOWO2_12_FULL_64_10)</name>
    <dbReference type="NCBI Taxonomy" id="1817868"/>
    <lineage>
        <taxon>Bacteria</taxon>
        <taxon>Candidatus Handelsmaniibacteriota</taxon>
    </lineage>
</organism>
<dbReference type="InterPro" id="IPR036388">
    <property type="entry name" value="WH-like_DNA-bd_sf"/>
</dbReference>
<dbReference type="Gene3D" id="1.10.10.10">
    <property type="entry name" value="Winged helix-like DNA-binding domain superfamily/Winged helix DNA-binding domain"/>
    <property type="match status" value="1"/>
</dbReference>
<protein>
    <recommendedName>
        <fullName evidence="3">Rrf2 family transcriptional regulator</fullName>
    </recommendedName>
</protein>
<dbReference type="PANTHER" id="PTHR33221">
    <property type="entry name" value="WINGED HELIX-TURN-HELIX TRANSCRIPTIONAL REGULATOR, RRF2 FAMILY"/>
    <property type="match status" value="1"/>
</dbReference>
<sequence>MLLSRACTYGVRAVLFLATRTDTHPVLVKDIARRLGIPFHFLGKIVQEMVKAGVLVSYKGRNGGVALARPTNQIKVREVVEAIDGPDLLKGCVLGLPECSGDHPCPLHDGWSGIREEIETMLGDRSVAEMMNGLAERVLRPNTLNVLEA</sequence>
<accession>A0A1F6D4H7</accession>
<dbReference type="GO" id="GO:0003700">
    <property type="term" value="F:DNA-binding transcription factor activity"/>
    <property type="evidence" value="ECO:0007669"/>
    <property type="project" value="TreeGrafter"/>
</dbReference>
<evidence type="ECO:0000313" key="2">
    <source>
        <dbReference type="Proteomes" id="UP000178606"/>
    </source>
</evidence>
<dbReference type="GO" id="GO:0005829">
    <property type="term" value="C:cytosol"/>
    <property type="evidence" value="ECO:0007669"/>
    <property type="project" value="TreeGrafter"/>
</dbReference>
<reference evidence="1 2" key="1">
    <citation type="journal article" date="2016" name="Nat. Commun.">
        <title>Thousands of microbial genomes shed light on interconnected biogeochemical processes in an aquifer system.</title>
        <authorList>
            <person name="Anantharaman K."/>
            <person name="Brown C.T."/>
            <person name="Hug L.A."/>
            <person name="Sharon I."/>
            <person name="Castelle C.J."/>
            <person name="Probst A.J."/>
            <person name="Thomas B.C."/>
            <person name="Singh A."/>
            <person name="Wilkins M.J."/>
            <person name="Karaoz U."/>
            <person name="Brodie E.L."/>
            <person name="Williams K.H."/>
            <person name="Hubbard S.S."/>
            <person name="Banfield J.F."/>
        </authorList>
    </citation>
    <scope>NUCLEOTIDE SEQUENCE [LARGE SCALE GENOMIC DNA]</scope>
    <source>
        <strain evidence="2">RIFCSPLOWO2_12_FULL_64_10</strain>
    </source>
</reference>